<evidence type="ECO:0000256" key="5">
    <source>
        <dbReference type="ARBA" id="ARBA00023139"/>
    </source>
</evidence>
<dbReference type="Pfam" id="PF16708">
    <property type="entry name" value="LppA"/>
    <property type="match status" value="1"/>
</dbReference>
<keyword evidence="4" id="KW-0472">Membrane</keyword>
<organism evidence="7 8">
    <name type="scientific">Saccharopolyspora flava</name>
    <dbReference type="NCBI Taxonomy" id="95161"/>
    <lineage>
        <taxon>Bacteria</taxon>
        <taxon>Bacillati</taxon>
        <taxon>Actinomycetota</taxon>
        <taxon>Actinomycetes</taxon>
        <taxon>Pseudonocardiales</taxon>
        <taxon>Pseudonocardiaceae</taxon>
        <taxon>Saccharopolyspora</taxon>
    </lineage>
</organism>
<dbReference type="OrthoDB" id="3692710at2"/>
<keyword evidence="8" id="KW-1185">Reference proteome</keyword>
<dbReference type="EMBL" id="FOZX01000002">
    <property type="protein sequence ID" value="SFS54078.1"/>
    <property type="molecule type" value="Genomic_DNA"/>
</dbReference>
<accession>A0A1I6QP47</accession>
<keyword evidence="5" id="KW-0564">Palmitate</keyword>
<evidence type="ECO:0000256" key="3">
    <source>
        <dbReference type="ARBA" id="ARBA00022729"/>
    </source>
</evidence>
<dbReference type="GO" id="GO:0005886">
    <property type="term" value="C:plasma membrane"/>
    <property type="evidence" value="ECO:0007669"/>
    <property type="project" value="UniProtKB-SubCell"/>
</dbReference>
<dbReference type="RefSeq" id="WP_093415070.1">
    <property type="nucleotide sequence ID" value="NZ_FOZX01000002.1"/>
</dbReference>
<dbReference type="InterPro" id="IPR032018">
    <property type="entry name" value="LppA/LppB/LprP"/>
</dbReference>
<dbReference type="STRING" id="95161.SAMN05660874_01647"/>
<dbReference type="Gene3D" id="3.30.2030.20">
    <property type="match status" value="1"/>
</dbReference>
<keyword evidence="2" id="KW-1003">Cell membrane</keyword>
<protein>
    <submittedName>
        <fullName evidence="7">Lipoprotein</fullName>
    </submittedName>
</protein>
<evidence type="ECO:0000256" key="6">
    <source>
        <dbReference type="ARBA" id="ARBA00023288"/>
    </source>
</evidence>
<proteinExistence type="predicted"/>
<dbReference type="AlphaFoldDB" id="A0A1I6QP47"/>
<gene>
    <name evidence="7" type="ORF">SAMN05660874_01647</name>
</gene>
<keyword evidence="6 7" id="KW-0449">Lipoprotein</keyword>
<evidence type="ECO:0000313" key="8">
    <source>
        <dbReference type="Proteomes" id="UP000198852"/>
    </source>
</evidence>
<dbReference type="Proteomes" id="UP000198852">
    <property type="component" value="Unassembled WGS sequence"/>
</dbReference>
<name>A0A1I6QP47_9PSEU</name>
<sequence>MLDPRSALQQRPSIEQIIAQYDQMQDRLRDLLDRLVGPLRWAVSAPETRVDCTEFAGSDAESRVLQSWRAAQPIADRDWPSAVSIVRSITAEYGFGEPEIIVNRTGDHEVTGNDGYGAVYTFGTAKATILTLTTGCHLPSALKS</sequence>
<evidence type="ECO:0000256" key="1">
    <source>
        <dbReference type="ARBA" id="ARBA00004193"/>
    </source>
</evidence>
<reference evidence="8" key="1">
    <citation type="submission" date="2016-10" db="EMBL/GenBank/DDBJ databases">
        <authorList>
            <person name="Varghese N."/>
            <person name="Submissions S."/>
        </authorList>
    </citation>
    <scope>NUCLEOTIDE SEQUENCE [LARGE SCALE GENOMIC DNA]</scope>
    <source>
        <strain evidence="8">DSM 44771</strain>
    </source>
</reference>
<evidence type="ECO:0000256" key="2">
    <source>
        <dbReference type="ARBA" id="ARBA00022475"/>
    </source>
</evidence>
<evidence type="ECO:0000313" key="7">
    <source>
        <dbReference type="EMBL" id="SFS54078.1"/>
    </source>
</evidence>
<comment type="subcellular location">
    <subcellularLocation>
        <location evidence="1">Cell membrane</location>
        <topology evidence="1">Lipid-anchor</topology>
    </subcellularLocation>
</comment>
<evidence type="ECO:0000256" key="4">
    <source>
        <dbReference type="ARBA" id="ARBA00023136"/>
    </source>
</evidence>
<keyword evidence="3" id="KW-0732">Signal</keyword>